<sequence length="276" mass="30232">MKKLGLLFMLVLTLGILAACGSEDSSSEASSDKKEVTIGATSGPYSDMVSKAIKPVLEDKGYTVKVVEFSDYIQPNLALSKGDLDANLFQHKVYMENFAKEHNIELSEVVVVPTAPMGIYSKKFASLEEIEDGAAIAIPNDPTNAARAFLILEDAGIITLNPDADPLTVSEKDVENNVKNLKFKPIEAAQLPRAVDSVDLSAVPGNFALAAKMDLLDALQLEKMPDQYRNRVVIDTKNEDAQFAKDLKEAVESAEFEKVIDEQFKGFGKPEWMENQ</sequence>
<evidence type="ECO:0000256" key="8">
    <source>
        <dbReference type="SAM" id="SignalP"/>
    </source>
</evidence>
<evidence type="ECO:0000256" key="3">
    <source>
        <dbReference type="ARBA" id="ARBA00023136"/>
    </source>
</evidence>
<feature type="lipid moiety-binding region" description="S-diacylglycerol cysteine" evidence="7">
    <location>
        <position position="20"/>
    </location>
</feature>
<accession>A0A2V2ZRI6</accession>
<dbReference type="Gene3D" id="3.40.190.10">
    <property type="entry name" value="Periplasmic binding protein-like II"/>
    <property type="match status" value="2"/>
</dbReference>
<evidence type="ECO:0000256" key="2">
    <source>
        <dbReference type="ARBA" id="ARBA00022729"/>
    </source>
</evidence>
<feature type="signal peptide" evidence="8">
    <location>
        <begin position="1"/>
        <end position="18"/>
    </location>
</feature>
<dbReference type="Pfam" id="PF03180">
    <property type="entry name" value="Lipoprotein_9"/>
    <property type="match status" value="1"/>
</dbReference>
<keyword evidence="5 6" id="KW-0449">Lipoprotein</keyword>
<comment type="subcellular location">
    <subcellularLocation>
        <location evidence="1">Membrane</location>
        <topology evidence="1">Lipid-anchor</topology>
    </subcellularLocation>
</comment>
<keyword evidence="2 8" id="KW-0732">Signal</keyword>
<dbReference type="EMBL" id="QGTW01000014">
    <property type="protein sequence ID" value="PWW20740.1"/>
    <property type="molecule type" value="Genomic_DNA"/>
</dbReference>
<evidence type="ECO:0000256" key="4">
    <source>
        <dbReference type="ARBA" id="ARBA00023139"/>
    </source>
</evidence>
<gene>
    <name evidence="9" type="ORF">DFO73_11431</name>
</gene>
<dbReference type="RefSeq" id="WP_110066806.1">
    <property type="nucleotide sequence ID" value="NZ_QGTW01000014.1"/>
</dbReference>
<dbReference type="AlphaFoldDB" id="A0A2V2ZRI6"/>
<evidence type="ECO:0000256" key="7">
    <source>
        <dbReference type="PIRSR" id="PIRSR002854-1"/>
    </source>
</evidence>
<name>A0A2V2ZRI6_9BACI</name>
<proteinExistence type="inferred from homology"/>
<dbReference type="OrthoDB" id="9812878at2"/>
<evidence type="ECO:0000313" key="10">
    <source>
        <dbReference type="Proteomes" id="UP000247150"/>
    </source>
</evidence>
<organism evidence="9 10">
    <name type="scientific">Cytobacillus oceanisediminis</name>
    <dbReference type="NCBI Taxonomy" id="665099"/>
    <lineage>
        <taxon>Bacteria</taxon>
        <taxon>Bacillati</taxon>
        <taxon>Bacillota</taxon>
        <taxon>Bacilli</taxon>
        <taxon>Bacillales</taxon>
        <taxon>Bacillaceae</taxon>
        <taxon>Cytobacillus</taxon>
    </lineage>
</organism>
<keyword evidence="4" id="KW-0564">Palmitate</keyword>
<dbReference type="PIRSF" id="PIRSF002854">
    <property type="entry name" value="MetQ"/>
    <property type="match status" value="1"/>
</dbReference>
<dbReference type="Proteomes" id="UP000247150">
    <property type="component" value="Unassembled WGS sequence"/>
</dbReference>
<evidence type="ECO:0000256" key="6">
    <source>
        <dbReference type="PIRNR" id="PIRNR002854"/>
    </source>
</evidence>
<protein>
    <recommendedName>
        <fullName evidence="6">Lipoprotein</fullName>
    </recommendedName>
</protein>
<dbReference type="PANTHER" id="PTHR30429:SF0">
    <property type="entry name" value="METHIONINE-BINDING LIPOPROTEIN METQ"/>
    <property type="match status" value="1"/>
</dbReference>
<comment type="caution">
    <text evidence="9">The sequence shown here is derived from an EMBL/GenBank/DDBJ whole genome shotgun (WGS) entry which is preliminary data.</text>
</comment>
<feature type="chain" id="PRO_5039675991" description="Lipoprotein" evidence="8">
    <location>
        <begin position="19"/>
        <end position="276"/>
    </location>
</feature>
<dbReference type="PROSITE" id="PS51257">
    <property type="entry name" value="PROKAR_LIPOPROTEIN"/>
    <property type="match status" value="1"/>
</dbReference>
<dbReference type="GO" id="GO:0016020">
    <property type="term" value="C:membrane"/>
    <property type="evidence" value="ECO:0007669"/>
    <property type="project" value="UniProtKB-SubCell"/>
</dbReference>
<evidence type="ECO:0000313" key="9">
    <source>
        <dbReference type="EMBL" id="PWW20740.1"/>
    </source>
</evidence>
<evidence type="ECO:0000256" key="1">
    <source>
        <dbReference type="ARBA" id="ARBA00004635"/>
    </source>
</evidence>
<dbReference type="PANTHER" id="PTHR30429">
    <property type="entry name" value="D-METHIONINE-BINDING LIPOPROTEIN METQ"/>
    <property type="match status" value="1"/>
</dbReference>
<evidence type="ECO:0000256" key="5">
    <source>
        <dbReference type="ARBA" id="ARBA00023288"/>
    </source>
</evidence>
<reference evidence="9 10" key="1">
    <citation type="submission" date="2018-05" db="EMBL/GenBank/DDBJ databases">
        <title>Freshwater and sediment microbial communities from various areas in North America, analyzing microbe dynamics in response to fracking.</title>
        <authorList>
            <person name="Lamendella R."/>
        </authorList>
    </citation>
    <scope>NUCLEOTIDE SEQUENCE [LARGE SCALE GENOMIC DNA]</scope>
    <source>
        <strain evidence="9 10">15_TX</strain>
    </source>
</reference>
<dbReference type="SUPFAM" id="SSF53850">
    <property type="entry name" value="Periplasmic binding protein-like II"/>
    <property type="match status" value="1"/>
</dbReference>
<keyword evidence="3" id="KW-0472">Membrane</keyword>
<dbReference type="InterPro" id="IPR004872">
    <property type="entry name" value="Lipoprotein_NlpA"/>
</dbReference>
<comment type="similarity">
    <text evidence="6">Belongs to the nlpA lipoprotein family.</text>
</comment>